<protein>
    <recommendedName>
        <fullName evidence="5">DUF639 domain-containing protein</fullName>
    </recommendedName>
</protein>
<evidence type="ECO:0000256" key="1">
    <source>
        <dbReference type="SAM" id="MobiDB-lite"/>
    </source>
</evidence>
<dbReference type="PANTHER" id="PTHR31860">
    <property type="entry name" value="HEAT-INDUCIBLE TRANSCRIPTION REPRESSOR (DUF639)-RELATED"/>
    <property type="match status" value="1"/>
</dbReference>
<evidence type="ECO:0000313" key="3">
    <source>
        <dbReference type="EMBL" id="MED6216002.1"/>
    </source>
</evidence>
<accession>A0ABU6Z053</accession>
<keyword evidence="4" id="KW-1185">Reference proteome</keyword>
<dbReference type="EMBL" id="JASCZI010271867">
    <property type="protein sequence ID" value="MED6216002.1"/>
    <property type="molecule type" value="Genomic_DNA"/>
</dbReference>
<dbReference type="PANTHER" id="PTHR31860:SF5">
    <property type="entry name" value="ARGH (DUF639)"/>
    <property type="match status" value="1"/>
</dbReference>
<dbReference type="Proteomes" id="UP001341840">
    <property type="component" value="Unassembled WGS sequence"/>
</dbReference>
<organism evidence="3 4">
    <name type="scientific">Stylosanthes scabra</name>
    <dbReference type="NCBI Taxonomy" id="79078"/>
    <lineage>
        <taxon>Eukaryota</taxon>
        <taxon>Viridiplantae</taxon>
        <taxon>Streptophyta</taxon>
        <taxon>Embryophyta</taxon>
        <taxon>Tracheophyta</taxon>
        <taxon>Spermatophyta</taxon>
        <taxon>Magnoliopsida</taxon>
        <taxon>eudicotyledons</taxon>
        <taxon>Gunneridae</taxon>
        <taxon>Pentapetalae</taxon>
        <taxon>rosids</taxon>
        <taxon>fabids</taxon>
        <taxon>Fabales</taxon>
        <taxon>Fabaceae</taxon>
        <taxon>Papilionoideae</taxon>
        <taxon>50 kb inversion clade</taxon>
        <taxon>dalbergioids sensu lato</taxon>
        <taxon>Dalbergieae</taxon>
        <taxon>Pterocarpus clade</taxon>
        <taxon>Stylosanthes</taxon>
    </lineage>
</organism>
<reference evidence="3 4" key="1">
    <citation type="journal article" date="2023" name="Plants (Basel)">
        <title>Bridging the Gap: Combining Genomics and Transcriptomics Approaches to Understand Stylosanthes scabra, an Orphan Legume from the Brazilian Caatinga.</title>
        <authorList>
            <person name="Ferreira-Neto J.R.C."/>
            <person name="da Silva M.D."/>
            <person name="Binneck E."/>
            <person name="de Melo N.F."/>
            <person name="da Silva R.H."/>
            <person name="de Melo A.L.T.M."/>
            <person name="Pandolfi V."/>
            <person name="Bustamante F.O."/>
            <person name="Brasileiro-Vidal A.C."/>
            <person name="Benko-Iseppon A.M."/>
        </authorList>
    </citation>
    <scope>NUCLEOTIDE SEQUENCE [LARGE SCALE GENOMIC DNA]</scope>
    <source>
        <tissue evidence="3">Leaves</tissue>
    </source>
</reference>
<keyword evidence="2" id="KW-0812">Transmembrane</keyword>
<feature type="transmembrane region" description="Helical" evidence="2">
    <location>
        <begin position="657"/>
        <end position="683"/>
    </location>
</feature>
<feature type="region of interest" description="Disordered" evidence="1">
    <location>
        <begin position="19"/>
        <end position="44"/>
    </location>
</feature>
<keyword evidence="2" id="KW-0472">Membrane</keyword>
<proteinExistence type="predicted"/>
<gene>
    <name evidence="3" type="ORF">PIB30_003649</name>
</gene>
<dbReference type="InterPro" id="IPR006927">
    <property type="entry name" value="DUF639"/>
</dbReference>
<sequence length="736" mass="83248">MELDEIKIHELHGSYDVALHSGDTCQTPPTKKKEPHQEEEEEETASYRYVDVVMATKLKYLSSIAEDVLKRCAQKLEIPVEGLVEEFEAGWNPDSGDYCKKLVEFCSGKTLCEKMCQDSIEEKINDGSFSRLTYDMMLAWERPRYYDEDTKESVAKEHEERIAQKANQEHEDIPLFYSDIMPLLVTNEASIGEDAFVWLGSQVPLVADVANGRFTFETLTAPTGLRLHYPAYDLFLKNMDKCIQHLQKQAKPDGVELADDEYILHVEGTAGSQRVVRHIGTTSWPGRLTLTNYALYFEASGVINYEDAIKMDLSKDVEQSVKPAATGPWGAQLFDKAIVYESPNLSEGIVLEFPELTSSTRREHWLALIREIMFLHQFLSKYKIKNPIQTWEIHARTILGIVRLHAAREMLRISPPVPTKFLIFALYNELPKGDYVLEELADSLKNVNSGHSCSASSILRSMNIYRSIPSDVIVEKPSQAVESSASALLDSPSLKTAINQSREEEKEVLIAKATTEELKDEGVIDSVMVLTELLKPLKHVVPWVQGIFNWERPINTVAVLALSLIITYMEWVGKAIACFLIWVIVKMLEARRNRIYEKRKEIVISRASMGSDQSAVESIVSAQHGLYTVHEIMQMANIAMLKIWSILISKADKHANVVMVAMSVLAFLLAVIPFKYFLMAIILQTFVMTFKKGKSPPPPRSSSAATGNRRLREWWDSIPIVPVRVVDNALVDDDDE</sequence>
<evidence type="ECO:0000256" key="2">
    <source>
        <dbReference type="SAM" id="Phobius"/>
    </source>
</evidence>
<comment type="caution">
    <text evidence="3">The sequence shown here is derived from an EMBL/GenBank/DDBJ whole genome shotgun (WGS) entry which is preliminary data.</text>
</comment>
<feature type="transmembrane region" description="Helical" evidence="2">
    <location>
        <begin position="557"/>
        <end position="585"/>
    </location>
</feature>
<evidence type="ECO:0000313" key="4">
    <source>
        <dbReference type="Proteomes" id="UP001341840"/>
    </source>
</evidence>
<dbReference type="Pfam" id="PF04842">
    <property type="entry name" value="DUF639"/>
    <property type="match status" value="1"/>
</dbReference>
<evidence type="ECO:0008006" key="5">
    <source>
        <dbReference type="Google" id="ProtNLM"/>
    </source>
</evidence>
<keyword evidence="2" id="KW-1133">Transmembrane helix</keyword>
<name>A0ABU6Z053_9FABA</name>